<dbReference type="KEGG" id="mew:MSWAN_1379"/>
<dbReference type="STRING" id="868131.MSWAN_1379"/>
<dbReference type="GeneID" id="10668884"/>
<gene>
    <name evidence="1" type="ordered locus">MSWAN_1379</name>
</gene>
<keyword evidence="2" id="KW-1185">Reference proteome</keyword>
<dbReference type="EMBL" id="CP002772">
    <property type="protein sequence ID" value="AEG18393.1"/>
    <property type="molecule type" value="Genomic_DNA"/>
</dbReference>
<evidence type="ECO:0000313" key="1">
    <source>
        <dbReference type="EMBL" id="AEG18393.1"/>
    </source>
</evidence>
<accession>F6D726</accession>
<dbReference type="eggNOG" id="arCOG03838">
    <property type="taxonomic scope" value="Archaea"/>
</dbReference>
<evidence type="ECO:0000313" key="2">
    <source>
        <dbReference type="Proteomes" id="UP000009231"/>
    </source>
</evidence>
<dbReference type="Gene3D" id="1.10.10.1150">
    <property type="entry name" value="Coenzyme PQQ synthesis protein D (PqqD)"/>
    <property type="match status" value="1"/>
</dbReference>
<organism evidence="1 2">
    <name type="scientific">Methanobacterium paludis (strain DSM 25820 / JCM 18151 / SWAN1)</name>
    <dbReference type="NCBI Taxonomy" id="868131"/>
    <lineage>
        <taxon>Archaea</taxon>
        <taxon>Methanobacteriati</taxon>
        <taxon>Methanobacteriota</taxon>
        <taxon>Methanomada group</taxon>
        <taxon>Methanobacteria</taxon>
        <taxon>Methanobacteriales</taxon>
        <taxon>Methanobacteriaceae</taxon>
        <taxon>Methanobacterium</taxon>
    </lineage>
</organism>
<dbReference type="HOGENOM" id="CLU_159325_2_1_2"/>
<protein>
    <recommendedName>
        <fullName evidence="3">Coenzyme PQQ synthesis protein D (PqqD)</fullName>
    </recommendedName>
</protein>
<proteinExistence type="predicted"/>
<sequence length="93" mass="10371">MENMSKSSRVVVAEDVVSCDLAGEAAILDLKEGIYYGLNPVGARIWNLLQEPTTVDEILKVLLEEYDVELEECRRDVCDLIKELSDNGLILVS</sequence>
<name>F6D726_METPW</name>
<evidence type="ECO:0008006" key="3">
    <source>
        <dbReference type="Google" id="ProtNLM"/>
    </source>
</evidence>
<dbReference type="Proteomes" id="UP000009231">
    <property type="component" value="Chromosome"/>
</dbReference>
<reference evidence="1 2" key="1">
    <citation type="journal article" date="2014" name="Int. J. Syst. Evol. Microbiol.">
        <title>Methanobacterium paludis sp. nov. and a novel strain of Methanobacterium lacus isolated from northern peatlands.</title>
        <authorList>
            <person name="Cadillo-Quiroz H."/>
            <person name="Brauer S.L."/>
            <person name="Goodson N."/>
            <person name="Yavitt J.B."/>
            <person name="Zinder S.H."/>
        </authorList>
    </citation>
    <scope>NUCLEOTIDE SEQUENCE [LARGE SCALE GENOMIC DNA]</scope>
    <source>
        <strain evidence="2">DSM 25820 / JCM 18151 / SWAN1</strain>
    </source>
</reference>
<dbReference type="Pfam" id="PF05402">
    <property type="entry name" value="PqqD"/>
    <property type="match status" value="1"/>
</dbReference>
<dbReference type="InterPro" id="IPR008792">
    <property type="entry name" value="PQQD"/>
</dbReference>
<dbReference type="InterPro" id="IPR041881">
    <property type="entry name" value="PqqD_sf"/>
</dbReference>
<dbReference type="RefSeq" id="WP_013825894.1">
    <property type="nucleotide sequence ID" value="NC_015574.1"/>
</dbReference>
<dbReference type="AlphaFoldDB" id="F6D726"/>